<feature type="active site" description="Charge relay system" evidence="13 14">
    <location>
        <position position="231"/>
    </location>
</feature>
<evidence type="ECO:0000256" key="6">
    <source>
        <dbReference type="ARBA" id="ARBA00022801"/>
    </source>
</evidence>
<protein>
    <submittedName>
        <fullName evidence="19">Protease KEX1</fullName>
    </submittedName>
</protein>
<feature type="active site" description="Charge relay system" evidence="13 14">
    <location>
        <position position="193"/>
    </location>
</feature>
<keyword evidence="8" id="KW-0106">Calcium</keyword>
<sequence length="775" mass="85385">MYLSPIFNLVLLFAVAAGFKSSSRDHSANDYYVLELGVATSPDHVASRLTMTYEGQLGELDGHHVFSCHKSPDDIVKPLLRGRKRNKRDFTRSDILDGVHLAKKLVLRRPWEKRTIPPTPRLPSSARAPKEDAPDERLITQRDELVRALDIHDPIFNEQWHLLNVHQRGHDINVTAVWLQGITGANATVAIVDDGLDMDSDDLRTNYYADGSFDFNDRRPDPRPVFSNDQHGTRCAGEVSAARNNACGIGVAYDSNVSGIRILSQLISEADEAEAMIYDYQHNDIYSCSWGPLDNGRTMEAPDILVKRAMLKGIQHGRGGRGSVYVFASGNGAASDDNCNFDGYANSIYSITIGAIDRTGQHPFYSEACSALLAVTYSSGSGDAIHTTDVGRDNCYDGHSGTSAAAPLAAGVYALALQVRPDLSWRDMQWLSVVTAVPFNEVDGDWQPTRIGKRFSHTFGYGKIDSYALVEVAKSWNNRKPQSWYLTPKIDIGQRIPQGPGGLAVSFNVGVDELKGANLERVEHVTVTINVKHTRRGDLSVDLISPEGIVSHMATARRLDEAVAGYENWTFMSVAHWGESGIGNWTISIKDTRENEHSGTFVDWRLQLWGECIHPEHATLLPMPSEEEEEEEDDDNNAVVSPTVYATDMPGPENTILSTAASLHTGRPAKIEPNKSDSVQPTGTTQAMENSNPKFANISASLHVWLALILAFILCAGVGAWLWGPRCQRWRISSRDNYEFQTLRESDGEELVGEDIVDPGSDISDDGIEAPTAIR</sequence>
<proteinExistence type="inferred from homology"/>
<feature type="chain" id="PRO_5019035159" evidence="17">
    <location>
        <begin position="19"/>
        <end position="775"/>
    </location>
</feature>
<evidence type="ECO:0000256" key="9">
    <source>
        <dbReference type="ARBA" id="ARBA00022989"/>
    </source>
</evidence>
<dbReference type="PANTHER" id="PTHR42884:SF14">
    <property type="entry name" value="NEUROENDOCRINE CONVERTASE 1"/>
    <property type="match status" value="1"/>
</dbReference>
<dbReference type="PROSITE" id="PS51829">
    <property type="entry name" value="P_HOMO_B"/>
    <property type="match status" value="1"/>
</dbReference>
<dbReference type="VEuPathDB" id="FungiDB:FOIG_13913"/>
<evidence type="ECO:0000256" key="1">
    <source>
        <dbReference type="ARBA" id="ARBA00004370"/>
    </source>
</evidence>
<dbReference type="Gene3D" id="2.60.120.260">
    <property type="entry name" value="Galactose-binding domain-like"/>
    <property type="match status" value="1"/>
</dbReference>
<feature type="transmembrane region" description="Helical" evidence="16">
    <location>
        <begin position="702"/>
        <end position="723"/>
    </location>
</feature>
<dbReference type="InterPro" id="IPR000209">
    <property type="entry name" value="Peptidase_S8/S53_dom"/>
</dbReference>
<dbReference type="InterPro" id="IPR023827">
    <property type="entry name" value="Peptidase_S8_Asp-AS"/>
</dbReference>
<dbReference type="PROSITE" id="PS51892">
    <property type="entry name" value="SUBTILASE"/>
    <property type="match status" value="1"/>
</dbReference>
<keyword evidence="6 14" id="KW-0378">Hydrolase</keyword>
<feature type="compositionally biased region" description="Acidic residues" evidence="15">
    <location>
        <begin position="754"/>
        <end position="768"/>
    </location>
</feature>
<feature type="region of interest" description="Disordered" evidence="15">
    <location>
        <begin position="114"/>
        <end position="133"/>
    </location>
</feature>
<keyword evidence="3 14" id="KW-0645">Protease</keyword>
<evidence type="ECO:0000256" key="16">
    <source>
        <dbReference type="SAM" id="Phobius"/>
    </source>
</evidence>
<evidence type="ECO:0000256" key="15">
    <source>
        <dbReference type="SAM" id="MobiDB-lite"/>
    </source>
</evidence>
<feature type="region of interest" description="Disordered" evidence="15">
    <location>
        <begin position="754"/>
        <end position="775"/>
    </location>
</feature>
<comment type="similarity">
    <text evidence="2">Belongs to the peptidase S8 family. Furin subfamily.</text>
</comment>
<evidence type="ECO:0000256" key="4">
    <source>
        <dbReference type="ARBA" id="ARBA00022692"/>
    </source>
</evidence>
<dbReference type="CDD" id="cd04059">
    <property type="entry name" value="Peptidases_S8_Protein_convertases_Kexins_Furin-like"/>
    <property type="match status" value="1"/>
</dbReference>
<keyword evidence="7 14" id="KW-0720">Serine protease</keyword>
<evidence type="ECO:0000256" key="2">
    <source>
        <dbReference type="ARBA" id="ARBA00005325"/>
    </source>
</evidence>
<dbReference type="InterPro" id="IPR034182">
    <property type="entry name" value="Kexin/furin"/>
</dbReference>
<dbReference type="FunFam" id="3.40.50.200:FF:000005">
    <property type="entry name" value="Proprotein convertase subtilisin/kexin type 7"/>
    <property type="match status" value="1"/>
</dbReference>
<keyword evidence="4 16" id="KW-0812">Transmembrane</keyword>
<dbReference type="GO" id="GO:0007323">
    <property type="term" value="P:peptide pheromone maturation"/>
    <property type="evidence" value="ECO:0007669"/>
    <property type="project" value="UniProtKB-ARBA"/>
</dbReference>
<dbReference type="VEuPathDB" id="FungiDB:FOZG_07840"/>
<organism evidence="19 20">
    <name type="scientific">Fusarium oxysporum</name>
    <name type="common">Fusarium vascular wilt</name>
    <dbReference type="NCBI Taxonomy" id="5507"/>
    <lineage>
        <taxon>Eukaryota</taxon>
        <taxon>Fungi</taxon>
        <taxon>Dikarya</taxon>
        <taxon>Ascomycota</taxon>
        <taxon>Pezizomycotina</taxon>
        <taxon>Sordariomycetes</taxon>
        <taxon>Hypocreomycetidae</taxon>
        <taxon>Hypocreales</taxon>
        <taxon>Nectriaceae</taxon>
        <taxon>Fusarium</taxon>
        <taxon>Fusarium oxysporum species complex</taxon>
    </lineage>
</organism>
<dbReference type="VEuPathDB" id="FungiDB:FOC4_g10001382"/>
<dbReference type="Pfam" id="PF00082">
    <property type="entry name" value="Peptidase_S8"/>
    <property type="match status" value="1"/>
</dbReference>
<keyword evidence="10 16" id="KW-0472">Membrane</keyword>
<keyword evidence="9 16" id="KW-1133">Transmembrane helix</keyword>
<evidence type="ECO:0000256" key="8">
    <source>
        <dbReference type="ARBA" id="ARBA00022837"/>
    </source>
</evidence>
<feature type="compositionally biased region" description="Polar residues" evidence="15">
    <location>
        <begin position="676"/>
        <end position="690"/>
    </location>
</feature>
<evidence type="ECO:0000256" key="17">
    <source>
        <dbReference type="SAM" id="SignalP"/>
    </source>
</evidence>
<evidence type="ECO:0000256" key="7">
    <source>
        <dbReference type="ARBA" id="ARBA00022825"/>
    </source>
</evidence>
<dbReference type="Proteomes" id="UP000285084">
    <property type="component" value="Unassembled WGS sequence"/>
</dbReference>
<dbReference type="PROSITE" id="PS00137">
    <property type="entry name" value="SUBTILASE_HIS"/>
    <property type="match status" value="1"/>
</dbReference>
<evidence type="ECO:0000256" key="12">
    <source>
        <dbReference type="ARBA" id="ARBA00023180"/>
    </source>
</evidence>
<dbReference type="AlphaFoldDB" id="A0A420N1B8"/>
<dbReference type="GO" id="GO:0005802">
    <property type="term" value="C:trans-Golgi network"/>
    <property type="evidence" value="ECO:0007669"/>
    <property type="project" value="TreeGrafter"/>
</dbReference>
<accession>A0A420N1B8</accession>
<dbReference type="InterPro" id="IPR023828">
    <property type="entry name" value="Peptidase_S8_Ser-AS"/>
</dbReference>
<reference evidence="19 20" key="1">
    <citation type="journal article" date="2018" name="Sci. Rep.">
        <title>Characterisation of pathogen-specific regions and novel effector candidates in Fusarium oxysporum f. sp. cepae.</title>
        <authorList>
            <person name="Armitage A.D."/>
            <person name="Taylor A."/>
            <person name="Sobczyk M.K."/>
            <person name="Baxter L."/>
            <person name="Greenfield B.P."/>
            <person name="Bates H.J."/>
            <person name="Wilson F."/>
            <person name="Jackson A.C."/>
            <person name="Ott S."/>
            <person name="Harrison R.J."/>
            <person name="Clarkson J.P."/>
        </authorList>
    </citation>
    <scope>NUCLEOTIDE SEQUENCE [LARGE SCALE GENOMIC DNA]</scope>
    <source>
        <strain evidence="19 20">Fo_A13</strain>
    </source>
</reference>
<gene>
    <name evidence="19" type="ORF">BFJ69_g8829</name>
</gene>
<dbReference type="SUPFAM" id="SSF49785">
    <property type="entry name" value="Galactose-binding domain-like"/>
    <property type="match status" value="1"/>
</dbReference>
<dbReference type="VEuPathDB" id="FungiDB:FOXG_05775"/>
<dbReference type="InterPro" id="IPR022398">
    <property type="entry name" value="Peptidase_S8_His-AS"/>
</dbReference>
<dbReference type="GO" id="GO:0016485">
    <property type="term" value="P:protein processing"/>
    <property type="evidence" value="ECO:0007669"/>
    <property type="project" value="TreeGrafter"/>
</dbReference>
<dbReference type="Pfam" id="PF01483">
    <property type="entry name" value="P_proprotein"/>
    <property type="match status" value="1"/>
</dbReference>
<dbReference type="VEuPathDB" id="FungiDB:FOMG_17059"/>
<feature type="signal peptide" evidence="17">
    <location>
        <begin position="1"/>
        <end position="18"/>
    </location>
</feature>
<dbReference type="VEuPathDB" id="FungiDB:FOC1_g10011792"/>
<dbReference type="EMBL" id="MRCX01000076">
    <property type="protein sequence ID" value="RKK74090.1"/>
    <property type="molecule type" value="Genomic_DNA"/>
</dbReference>
<feature type="active site" description="Charge relay system" evidence="13 14">
    <location>
        <position position="403"/>
    </location>
</feature>
<evidence type="ECO:0000256" key="13">
    <source>
        <dbReference type="PIRSR" id="PIRSR615500-1"/>
    </source>
</evidence>
<feature type="domain" description="P/Homo B" evidence="18">
    <location>
        <begin position="479"/>
        <end position="614"/>
    </location>
</feature>
<comment type="subcellular location">
    <subcellularLocation>
        <location evidence="1">Membrane</location>
    </subcellularLocation>
</comment>
<evidence type="ECO:0000256" key="11">
    <source>
        <dbReference type="ARBA" id="ARBA00023145"/>
    </source>
</evidence>
<dbReference type="InterPro" id="IPR002884">
    <property type="entry name" value="P_dom"/>
</dbReference>
<dbReference type="Gene3D" id="3.40.50.200">
    <property type="entry name" value="Peptidase S8/S53 domain"/>
    <property type="match status" value="1"/>
</dbReference>
<dbReference type="GO" id="GO:0004252">
    <property type="term" value="F:serine-type endopeptidase activity"/>
    <property type="evidence" value="ECO:0007669"/>
    <property type="project" value="UniProtKB-UniRule"/>
</dbReference>
<evidence type="ECO:0000256" key="10">
    <source>
        <dbReference type="ARBA" id="ARBA00023136"/>
    </source>
</evidence>
<dbReference type="InterPro" id="IPR015500">
    <property type="entry name" value="Peptidase_S8_subtilisin-rel"/>
</dbReference>
<dbReference type="PANTHER" id="PTHR42884">
    <property type="entry name" value="PROPROTEIN CONVERTASE SUBTILISIN/KEXIN-RELATED"/>
    <property type="match status" value="1"/>
</dbReference>
<dbReference type="SUPFAM" id="SSF52743">
    <property type="entry name" value="Subtilisin-like"/>
    <property type="match status" value="1"/>
</dbReference>
<dbReference type="GO" id="GO:0000139">
    <property type="term" value="C:Golgi membrane"/>
    <property type="evidence" value="ECO:0007669"/>
    <property type="project" value="TreeGrafter"/>
</dbReference>
<dbReference type="VEuPathDB" id="FungiDB:HZS61_013376"/>
<keyword evidence="12" id="KW-0325">Glycoprotein</keyword>
<name>A0A420N1B8_FUSOX</name>
<feature type="region of interest" description="Disordered" evidence="15">
    <location>
        <begin position="667"/>
        <end position="690"/>
    </location>
</feature>
<evidence type="ECO:0000313" key="20">
    <source>
        <dbReference type="Proteomes" id="UP000285084"/>
    </source>
</evidence>
<evidence type="ECO:0000259" key="18">
    <source>
        <dbReference type="PROSITE" id="PS51829"/>
    </source>
</evidence>
<keyword evidence="11" id="KW-0865">Zymogen</keyword>
<evidence type="ECO:0000256" key="3">
    <source>
        <dbReference type="ARBA" id="ARBA00022670"/>
    </source>
</evidence>
<evidence type="ECO:0000256" key="5">
    <source>
        <dbReference type="ARBA" id="ARBA00022729"/>
    </source>
</evidence>
<keyword evidence="5 17" id="KW-0732">Signal</keyword>
<dbReference type="PROSITE" id="PS00138">
    <property type="entry name" value="SUBTILASE_SER"/>
    <property type="match status" value="1"/>
</dbReference>
<comment type="caution">
    <text evidence="19">The sequence shown here is derived from an EMBL/GenBank/DDBJ whole genome shotgun (WGS) entry which is preliminary data.</text>
</comment>
<dbReference type="InterPro" id="IPR008979">
    <property type="entry name" value="Galactose-bd-like_sf"/>
</dbReference>
<evidence type="ECO:0000256" key="14">
    <source>
        <dbReference type="PROSITE-ProRule" id="PRU01240"/>
    </source>
</evidence>
<dbReference type="FunFam" id="2.60.120.260:FF:000026">
    <property type="entry name" value="proprotein convertase subtilisin/kexin type 7"/>
    <property type="match status" value="1"/>
</dbReference>
<dbReference type="PROSITE" id="PS00136">
    <property type="entry name" value="SUBTILASE_ASP"/>
    <property type="match status" value="1"/>
</dbReference>
<dbReference type="PRINTS" id="PR00723">
    <property type="entry name" value="SUBTILISIN"/>
</dbReference>
<dbReference type="InterPro" id="IPR036852">
    <property type="entry name" value="Peptidase_S8/S53_dom_sf"/>
</dbReference>
<evidence type="ECO:0000313" key="19">
    <source>
        <dbReference type="EMBL" id="RKK74090.1"/>
    </source>
</evidence>